<name>A0A7X6R0S4_9CELL</name>
<evidence type="ECO:0000256" key="2">
    <source>
        <dbReference type="ARBA" id="ARBA00022475"/>
    </source>
</evidence>
<dbReference type="InterPro" id="IPR004477">
    <property type="entry name" value="ComEC_N"/>
</dbReference>
<dbReference type="AlphaFoldDB" id="A0A7X6R0S4"/>
<organism evidence="9 10">
    <name type="scientific">Cellulomonas denverensis</name>
    <dbReference type="NCBI Taxonomy" id="264297"/>
    <lineage>
        <taxon>Bacteria</taxon>
        <taxon>Bacillati</taxon>
        <taxon>Actinomycetota</taxon>
        <taxon>Actinomycetes</taxon>
        <taxon>Micrococcales</taxon>
        <taxon>Cellulomonadaceae</taxon>
        <taxon>Cellulomonas</taxon>
    </lineage>
</organism>
<evidence type="ECO:0000256" key="3">
    <source>
        <dbReference type="ARBA" id="ARBA00022692"/>
    </source>
</evidence>
<sequence>MTAIPRGPSTPPHHDPPDRARIDLRLAAPAAAAWLVALALTASPARLSVLVAFAAAACLSGTLVRAAPSRSRHEPARRGAGHPPAAGALAPRRSRPSLTLTCGAVLLLAVACAARISAREAAGLRELAAAGATVDLVGTVSSATTVVSGAPGTSRVLLALDALRGPDGDWSASGASVRLFLSESPAPGGTIALTARLAPATGTHDRALAVGRPVGEVEIRAGPDPLTALLAGRRDALAALARDLPGDAGALLPGVTVGDTSGVGDLDAAMKGSGLAHITAVSGAHFSMVGTAVLLVSSWCGVPRRWRWLPVTAVSIGFVVLVGPGPTVVRAALMGGVGVLGVAVGRPSRAVPALCVAVLGLLVADPWLCADLGFLLSVVATAGIALVAAPLAAAWPGRLPAGVALALAVPVAAQAACAPVILLLDPAVAVYAVPANVIAAPAVGPATLGGLAAACFAGWCPPVAEAAAAIAGAACWWIGTVARVAVALPGARLSWLSGWPGLVLLAVATAAGTALLLRCRRGMAP</sequence>
<keyword evidence="3 7" id="KW-0812">Transmembrane</keyword>
<feature type="transmembrane region" description="Helical" evidence="7">
    <location>
        <begin position="498"/>
        <end position="517"/>
    </location>
</feature>
<evidence type="ECO:0000313" key="9">
    <source>
        <dbReference type="EMBL" id="NKY24505.1"/>
    </source>
</evidence>
<feature type="transmembrane region" description="Helical" evidence="7">
    <location>
        <begin position="308"/>
        <end position="329"/>
    </location>
</feature>
<comment type="caution">
    <text evidence="9">The sequence shown here is derived from an EMBL/GenBank/DDBJ whole genome shotgun (WGS) entry which is preliminary data.</text>
</comment>
<feature type="compositionally biased region" description="Low complexity" evidence="6">
    <location>
        <begin position="81"/>
        <end position="92"/>
    </location>
</feature>
<gene>
    <name evidence="9" type="ORF">HGA03_17740</name>
</gene>
<feature type="region of interest" description="Disordered" evidence="6">
    <location>
        <begin position="68"/>
        <end position="92"/>
    </location>
</feature>
<evidence type="ECO:0000259" key="8">
    <source>
        <dbReference type="Pfam" id="PF03772"/>
    </source>
</evidence>
<keyword evidence="2" id="KW-1003">Cell membrane</keyword>
<feature type="transmembrane region" description="Helical" evidence="7">
    <location>
        <begin position="275"/>
        <end position="296"/>
    </location>
</feature>
<comment type="subcellular location">
    <subcellularLocation>
        <location evidence="1">Cell membrane</location>
        <topology evidence="1">Multi-pass membrane protein</topology>
    </subcellularLocation>
</comment>
<evidence type="ECO:0000313" key="10">
    <source>
        <dbReference type="Proteomes" id="UP000581206"/>
    </source>
</evidence>
<evidence type="ECO:0000256" key="7">
    <source>
        <dbReference type="SAM" id="Phobius"/>
    </source>
</evidence>
<keyword evidence="4 7" id="KW-1133">Transmembrane helix</keyword>
<dbReference type="Proteomes" id="UP000581206">
    <property type="component" value="Unassembled WGS sequence"/>
</dbReference>
<dbReference type="EMBL" id="JAAXOX010000016">
    <property type="protein sequence ID" value="NKY24505.1"/>
    <property type="molecule type" value="Genomic_DNA"/>
</dbReference>
<keyword evidence="5 7" id="KW-0472">Membrane</keyword>
<feature type="transmembrane region" description="Helical" evidence="7">
    <location>
        <begin position="466"/>
        <end position="486"/>
    </location>
</feature>
<keyword evidence="10" id="KW-1185">Reference proteome</keyword>
<evidence type="ECO:0000256" key="4">
    <source>
        <dbReference type="ARBA" id="ARBA00022989"/>
    </source>
</evidence>
<dbReference type="NCBIfam" id="TIGR00360">
    <property type="entry name" value="ComEC_N-term"/>
    <property type="match status" value="1"/>
</dbReference>
<feature type="transmembrane region" description="Helical" evidence="7">
    <location>
        <begin position="436"/>
        <end position="459"/>
    </location>
</feature>
<dbReference type="RefSeq" id="WP_168631626.1">
    <property type="nucleotide sequence ID" value="NZ_BONL01000038.1"/>
</dbReference>
<dbReference type="PANTHER" id="PTHR30619:SF7">
    <property type="entry name" value="BETA-LACTAMASE DOMAIN PROTEIN"/>
    <property type="match status" value="1"/>
</dbReference>
<accession>A0A7X6R0S4</accession>
<proteinExistence type="predicted"/>
<evidence type="ECO:0000256" key="5">
    <source>
        <dbReference type="ARBA" id="ARBA00023136"/>
    </source>
</evidence>
<dbReference type="InterPro" id="IPR052159">
    <property type="entry name" value="Competence_DNA_uptake"/>
</dbReference>
<dbReference type="PANTHER" id="PTHR30619">
    <property type="entry name" value="DNA INTERNALIZATION/COMPETENCE PROTEIN COMEC/REC2"/>
    <property type="match status" value="1"/>
</dbReference>
<dbReference type="Pfam" id="PF03772">
    <property type="entry name" value="Competence"/>
    <property type="match status" value="1"/>
</dbReference>
<dbReference type="GO" id="GO:0005886">
    <property type="term" value="C:plasma membrane"/>
    <property type="evidence" value="ECO:0007669"/>
    <property type="project" value="UniProtKB-SubCell"/>
</dbReference>
<feature type="transmembrane region" description="Helical" evidence="7">
    <location>
        <begin position="374"/>
        <end position="395"/>
    </location>
</feature>
<feature type="transmembrane region" description="Helical" evidence="7">
    <location>
        <begin position="402"/>
        <end position="424"/>
    </location>
</feature>
<evidence type="ECO:0000256" key="6">
    <source>
        <dbReference type="SAM" id="MobiDB-lite"/>
    </source>
</evidence>
<evidence type="ECO:0000256" key="1">
    <source>
        <dbReference type="ARBA" id="ARBA00004651"/>
    </source>
</evidence>
<feature type="domain" description="ComEC/Rec2-related protein" evidence="8">
    <location>
        <begin position="257"/>
        <end position="517"/>
    </location>
</feature>
<protein>
    <submittedName>
        <fullName evidence="9">ComEC/Rec2 family competence protein</fullName>
    </submittedName>
</protein>
<reference evidence="9 10" key="1">
    <citation type="submission" date="2020-04" db="EMBL/GenBank/DDBJ databases">
        <title>MicrobeNet Type strains.</title>
        <authorList>
            <person name="Nicholson A.C."/>
        </authorList>
    </citation>
    <scope>NUCLEOTIDE SEQUENCE [LARGE SCALE GENOMIC DNA]</scope>
    <source>
        <strain evidence="9 10">ATCC BAA-788</strain>
    </source>
</reference>